<dbReference type="InterPro" id="IPR020084">
    <property type="entry name" value="NUDIX_hydrolase_CS"/>
</dbReference>
<proteinExistence type="inferred from homology"/>
<organism evidence="5 6">
    <name type="scientific">Actinomadura barringtoniae</name>
    <dbReference type="NCBI Taxonomy" id="1427535"/>
    <lineage>
        <taxon>Bacteria</taxon>
        <taxon>Bacillati</taxon>
        <taxon>Actinomycetota</taxon>
        <taxon>Actinomycetes</taxon>
        <taxon>Streptosporangiales</taxon>
        <taxon>Thermomonosporaceae</taxon>
        <taxon>Actinomadura</taxon>
    </lineage>
</organism>
<dbReference type="PROSITE" id="PS51462">
    <property type="entry name" value="NUDIX"/>
    <property type="match status" value="1"/>
</dbReference>
<dbReference type="PRINTS" id="PR00502">
    <property type="entry name" value="NUDIXFAMILY"/>
</dbReference>
<dbReference type="InterPro" id="IPR020476">
    <property type="entry name" value="Nudix_hydrolase"/>
</dbReference>
<feature type="domain" description="Nudix hydrolase" evidence="4">
    <location>
        <begin position="5"/>
        <end position="154"/>
    </location>
</feature>
<protein>
    <submittedName>
        <fullName evidence="5">NUDIX domain-containing protein</fullName>
    </submittedName>
</protein>
<keyword evidence="2 3" id="KW-0378">Hydrolase</keyword>
<dbReference type="Gene3D" id="3.90.79.10">
    <property type="entry name" value="Nucleoside Triphosphate Pyrophosphohydrolase"/>
    <property type="match status" value="1"/>
</dbReference>
<evidence type="ECO:0000256" key="1">
    <source>
        <dbReference type="ARBA" id="ARBA00005582"/>
    </source>
</evidence>
<dbReference type="SUPFAM" id="SSF55811">
    <property type="entry name" value="Nudix"/>
    <property type="match status" value="1"/>
</dbReference>
<reference evidence="5" key="1">
    <citation type="submission" date="2021-03" db="EMBL/GenBank/DDBJ databases">
        <authorList>
            <person name="Kanchanasin P."/>
            <person name="Saeng-In P."/>
            <person name="Phongsopitanun W."/>
            <person name="Yuki M."/>
            <person name="Kudo T."/>
            <person name="Ohkuma M."/>
            <person name="Tanasupawat S."/>
        </authorList>
    </citation>
    <scope>NUCLEOTIDE SEQUENCE</scope>
    <source>
        <strain evidence="5">GKU 128</strain>
    </source>
</reference>
<comment type="similarity">
    <text evidence="1 3">Belongs to the Nudix hydrolase family.</text>
</comment>
<evidence type="ECO:0000256" key="3">
    <source>
        <dbReference type="RuleBase" id="RU003476"/>
    </source>
</evidence>
<dbReference type="Pfam" id="PF00293">
    <property type="entry name" value="NUDIX"/>
    <property type="match status" value="1"/>
</dbReference>
<dbReference type="PROSITE" id="PS00893">
    <property type="entry name" value="NUDIX_BOX"/>
    <property type="match status" value="1"/>
</dbReference>
<keyword evidence="6" id="KW-1185">Reference proteome</keyword>
<dbReference type="AlphaFoldDB" id="A0A939TAL3"/>
<dbReference type="Proteomes" id="UP000669179">
    <property type="component" value="Unassembled WGS sequence"/>
</dbReference>
<gene>
    <name evidence="5" type="ORF">J4573_19000</name>
</gene>
<evidence type="ECO:0000259" key="4">
    <source>
        <dbReference type="PROSITE" id="PS51462"/>
    </source>
</evidence>
<evidence type="ECO:0000313" key="6">
    <source>
        <dbReference type="Proteomes" id="UP000669179"/>
    </source>
</evidence>
<dbReference type="EMBL" id="JAGEOJ010000007">
    <property type="protein sequence ID" value="MBO2449200.1"/>
    <property type="molecule type" value="Genomic_DNA"/>
</dbReference>
<name>A0A939TAL3_9ACTN</name>
<sequence length="154" mass="16970">MLLRVPIPRAVAVVVDGPRVLIMKRFRVRESPADCAFCTSTDAVCPGHHYAILPGGHVEEGETAEEAAVRELTEETTLEGRIDRLWWTGRHNERPASYFLMTEVTGTPSLSGPEAVANGPGNTFELMWAEAGDFEAVNLFPVDIREPLARLLEV</sequence>
<evidence type="ECO:0000313" key="5">
    <source>
        <dbReference type="EMBL" id="MBO2449200.1"/>
    </source>
</evidence>
<accession>A0A939TAL3</accession>
<dbReference type="InterPro" id="IPR000086">
    <property type="entry name" value="NUDIX_hydrolase_dom"/>
</dbReference>
<dbReference type="GO" id="GO:0016787">
    <property type="term" value="F:hydrolase activity"/>
    <property type="evidence" value="ECO:0007669"/>
    <property type="project" value="UniProtKB-KW"/>
</dbReference>
<comment type="caution">
    <text evidence="5">The sequence shown here is derived from an EMBL/GenBank/DDBJ whole genome shotgun (WGS) entry which is preliminary data.</text>
</comment>
<evidence type="ECO:0000256" key="2">
    <source>
        <dbReference type="ARBA" id="ARBA00022801"/>
    </source>
</evidence>
<dbReference type="InterPro" id="IPR015797">
    <property type="entry name" value="NUDIX_hydrolase-like_dom_sf"/>
</dbReference>